<feature type="compositionally biased region" description="Gly residues" evidence="1">
    <location>
        <begin position="177"/>
        <end position="221"/>
    </location>
</feature>
<evidence type="ECO:0000256" key="1">
    <source>
        <dbReference type="SAM" id="MobiDB-lite"/>
    </source>
</evidence>
<feature type="compositionally biased region" description="Basic and acidic residues" evidence="1">
    <location>
        <begin position="403"/>
        <end position="428"/>
    </location>
</feature>
<feature type="compositionally biased region" description="Acidic residues" evidence="1">
    <location>
        <begin position="506"/>
        <end position="524"/>
    </location>
</feature>
<evidence type="ECO:0000313" key="2">
    <source>
        <dbReference type="EMBL" id="GMI20258.1"/>
    </source>
</evidence>
<dbReference type="Proteomes" id="UP001165060">
    <property type="component" value="Unassembled WGS sequence"/>
</dbReference>
<feature type="compositionally biased region" description="Acidic residues" evidence="1">
    <location>
        <begin position="429"/>
        <end position="481"/>
    </location>
</feature>
<reference evidence="2 3" key="1">
    <citation type="journal article" date="2023" name="Commun. Biol.">
        <title>Genome analysis of Parmales, the sister group of diatoms, reveals the evolutionary specialization of diatoms from phago-mixotrophs to photoautotrophs.</title>
        <authorList>
            <person name="Ban H."/>
            <person name="Sato S."/>
            <person name="Yoshikawa S."/>
            <person name="Yamada K."/>
            <person name="Nakamura Y."/>
            <person name="Ichinomiya M."/>
            <person name="Sato N."/>
            <person name="Blanc-Mathieu R."/>
            <person name="Endo H."/>
            <person name="Kuwata A."/>
            <person name="Ogata H."/>
        </authorList>
    </citation>
    <scope>NUCLEOTIDE SEQUENCE [LARGE SCALE GENOMIC DNA]</scope>
</reference>
<accession>A0ABQ6M655</accession>
<proteinExistence type="predicted"/>
<evidence type="ECO:0000313" key="3">
    <source>
        <dbReference type="Proteomes" id="UP001165060"/>
    </source>
</evidence>
<sequence length="750" mass="83017">YEVWSPGPMENPVTAANVLASGIAFKRSGAKNEAGKGWETIFNTEVDETMRESADEQLVLGDAFDPSGRPLTGHRNQLKLAEFSRRPDDNNMILDLPAVLKPLVAAFRDFHKIPARLELNTPVLLFCDEGTPMQSLHRDWPRHLCNPGVETLTRQQLEARRLAEERERLAQERRQRPGGGARAAPGGGSRAAPGGGARAAPGGGSRAAPGGGARAAPGGGARASRLDRPQPVGAPPKVRSAEPVLTPAELASAKAAVAEFKKEHGSKRSIRWPLERPHIIEGDSPEPDAEDSFHLTLKSPLMTSPALPHGWMYWQYMRKQNPMKPDTAVFRAPGGKRHRRLLEAKPEILKVLPSFDEDKFEVDRLGLVALLQAVLVKEKDESVLRDPRVLPGVVKTFWKFPREEEGGEKKAEKQMPWSAKKEGGGGKEEVEEEEDLDFGEDSSEEEEQKQGEEEDQEEEEEMELEPDDDDDDEEEEEEEAWTESKPPSPRKRSRSPSPRKSPGFGEYEEEWEESEESAGEEADEDWRNEKRPARSGSKERRGGERSRKRTVDGAGLQEGVTYEDAEVPAHILPPPQTARKPPAVREPLPPPPPDLGCPKCRFAARGCAGCRSPSRSPSLSPTLSPTPKAQWGWTPSHTPKFPACGESPVYKIESMGEGYYFFIHTENNSNSATGRKQRFRNLFLGKSGPVDSFVKLLRTNNLEDARGDFERGWKAQAEAVREALKRRAPPAELLAISGALQRGEVPEVFP</sequence>
<protein>
    <submittedName>
        <fullName evidence="2">Uncharacterized protein</fullName>
    </submittedName>
</protein>
<dbReference type="EMBL" id="BRYB01002478">
    <property type="protein sequence ID" value="GMI20258.1"/>
    <property type="molecule type" value="Genomic_DNA"/>
</dbReference>
<feature type="compositionally biased region" description="Basic and acidic residues" evidence="1">
    <location>
        <begin position="525"/>
        <end position="551"/>
    </location>
</feature>
<feature type="non-terminal residue" evidence="2">
    <location>
        <position position="1"/>
    </location>
</feature>
<comment type="caution">
    <text evidence="2">The sequence shown here is derived from an EMBL/GenBank/DDBJ whole genome shotgun (WGS) entry which is preliminary data.</text>
</comment>
<feature type="region of interest" description="Disordered" evidence="1">
    <location>
        <begin position="611"/>
        <end position="634"/>
    </location>
</feature>
<organism evidence="2 3">
    <name type="scientific">Tetraparma gracilis</name>
    <dbReference type="NCBI Taxonomy" id="2962635"/>
    <lineage>
        <taxon>Eukaryota</taxon>
        <taxon>Sar</taxon>
        <taxon>Stramenopiles</taxon>
        <taxon>Ochrophyta</taxon>
        <taxon>Bolidophyceae</taxon>
        <taxon>Parmales</taxon>
        <taxon>Triparmaceae</taxon>
        <taxon>Tetraparma</taxon>
    </lineage>
</organism>
<feature type="region of interest" description="Disordered" evidence="1">
    <location>
        <begin position="167"/>
        <end position="245"/>
    </location>
</feature>
<keyword evidence="3" id="KW-1185">Reference proteome</keyword>
<name>A0ABQ6M655_9STRA</name>
<feature type="region of interest" description="Disordered" evidence="1">
    <location>
        <begin position="403"/>
        <end position="590"/>
    </location>
</feature>
<feature type="compositionally biased region" description="Low complexity" evidence="1">
    <location>
        <begin position="611"/>
        <end position="627"/>
    </location>
</feature>
<gene>
    <name evidence="2" type="ORF">TeGR_g14514</name>
</gene>